<dbReference type="InterPro" id="IPR001087">
    <property type="entry name" value="GDSL"/>
</dbReference>
<sequence length="290" mass="31602">MSEKPIVLCLGDSHTFGTHGASWVRELETAFPGLKFMNTGVNGTQVKNVHSRLDRLISGVRERLAGVTLLIGTNDCLRSLAQDAKDYWGQQYYQLNNGDTGPANINTFNTQYRELIAALAVRLRQRAAAATDSRPITLMIITLPPIGEDLNDKANRRVDEYNAIIHAATVEQQQQKEEAQDSNTAGCAGGSSLRVVLLDLNITFLPRRLLTPFWRSALTITACLLRRYVFGISYGCQSDVAGTVILTPDCIHLNEAGARLLARLVEGELCAQAPTETIATATATAKVTTS</sequence>
<dbReference type="SUPFAM" id="SSF52266">
    <property type="entry name" value="SGNH hydrolase"/>
    <property type="match status" value="1"/>
</dbReference>
<protein>
    <recommendedName>
        <fullName evidence="4">SGNH hydrolase-type esterase domain-containing protein</fullName>
    </recommendedName>
</protein>
<dbReference type="GO" id="GO:0004622">
    <property type="term" value="F:phosphatidylcholine lysophospholipase activity"/>
    <property type="evidence" value="ECO:0007669"/>
    <property type="project" value="TreeGrafter"/>
</dbReference>
<comment type="caution">
    <text evidence="2">The sequence shown here is derived from an EMBL/GenBank/DDBJ whole genome shotgun (WGS) entry which is preliminary data.</text>
</comment>
<dbReference type="Proteomes" id="UP000747110">
    <property type="component" value="Unassembled WGS sequence"/>
</dbReference>
<evidence type="ECO:0000313" key="3">
    <source>
        <dbReference type="Proteomes" id="UP000747110"/>
    </source>
</evidence>
<dbReference type="PANTHER" id="PTHR30383">
    <property type="entry name" value="THIOESTERASE 1/PROTEASE 1/LYSOPHOSPHOLIPASE L1"/>
    <property type="match status" value="1"/>
</dbReference>
<comment type="similarity">
    <text evidence="1">Belongs to the 'GDSL' lipolytic enzyme family.</text>
</comment>
<dbReference type="InterPro" id="IPR036514">
    <property type="entry name" value="SGNH_hydro_sf"/>
</dbReference>
<dbReference type="InterPro" id="IPR051532">
    <property type="entry name" value="Ester_Hydrolysis_Enzymes"/>
</dbReference>
<dbReference type="PANTHER" id="PTHR30383:SF5">
    <property type="entry name" value="SGNH HYDROLASE-TYPE ESTERASE DOMAIN-CONTAINING PROTEIN"/>
    <property type="match status" value="1"/>
</dbReference>
<dbReference type="OrthoDB" id="543980at2759"/>
<accession>A0A8J4CAW1</accession>
<dbReference type="AlphaFoldDB" id="A0A8J4CAW1"/>
<dbReference type="Pfam" id="PF00657">
    <property type="entry name" value="Lipase_GDSL"/>
    <property type="match status" value="1"/>
</dbReference>
<organism evidence="2 3">
    <name type="scientific">Volvox reticuliferus</name>
    <dbReference type="NCBI Taxonomy" id="1737510"/>
    <lineage>
        <taxon>Eukaryota</taxon>
        <taxon>Viridiplantae</taxon>
        <taxon>Chlorophyta</taxon>
        <taxon>core chlorophytes</taxon>
        <taxon>Chlorophyceae</taxon>
        <taxon>CS clade</taxon>
        <taxon>Chlamydomonadales</taxon>
        <taxon>Volvocaceae</taxon>
        <taxon>Volvox</taxon>
    </lineage>
</organism>
<evidence type="ECO:0000256" key="1">
    <source>
        <dbReference type="ARBA" id="ARBA00008668"/>
    </source>
</evidence>
<name>A0A8J4CAW1_9CHLO</name>
<reference evidence="2" key="1">
    <citation type="journal article" date="2021" name="Proc. Natl. Acad. Sci. U.S.A.">
        <title>Three genomes in the algal genus Volvox reveal the fate of a haploid sex-determining region after a transition to homothallism.</title>
        <authorList>
            <person name="Yamamoto K."/>
            <person name="Hamaji T."/>
            <person name="Kawai-Toyooka H."/>
            <person name="Matsuzaki R."/>
            <person name="Takahashi F."/>
            <person name="Nishimura Y."/>
            <person name="Kawachi M."/>
            <person name="Noguchi H."/>
            <person name="Minakuchi Y."/>
            <person name="Umen J.G."/>
            <person name="Toyoda A."/>
            <person name="Nozaki H."/>
        </authorList>
    </citation>
    <scope>NUCLEOTIDE SEQUENCE</scope>
    <source>
        <strain evidence="2">NIES-3786</strain>
    </source>
</reference>
<gene>
    <name evidence="2" type="ORF">Vretifemale_4948</name>
</gene>
<evidence type="ECO:0000313" key="2">
    <source>
        <dbReference type="EMBL" id="GIL75089.1"/>
    </source>
</evidence>
<proteinExistence type="inferred from homology"/>
<evidence type="ECO:0008006" key="4">
    <source>
        <dbReference type="Google" id="ProtNLM"/>
    </source>
</evidence>
<dbReference type="Gene3D" id="3.40.50.1110">
    <property type="entry name" value="SGNH hydrolase"/>
    <property type="match status" value="1"/>
</dbReference>
<dbReference type="EMBL" id="BNCP01000007">
    <property type="protein sequence ID" value="GIL75089.1"/>
    <property type="molecule type" value="Genomic_DNA"/>
</dbReference>
<keyword evidence="3" id="KW-1185">Reference proteome</keyword>